<evidence type="ECO:0000256" key="2">
    <source>
        <dbReference type="SAM" id="SignalP"/>
    </source>
</evidence>
<feature type="compositionally biased region" description="Low complexity" evidence="1">
    <location>
        <begin position="30"/>
        <end position="47"/>
    </location>
</feature>
<dbReference type="InterPro" id="IPR001424">
    <property type="entry name" value="SOD_Cu_Zn_dom"/>
</dbReference>
<feature type="domain" description="Superoxide dismutase copper/zinc binding" evidence="3">
    <location>
        <begin position="76"/>
        <end position="213"/>
    </location>
</feature>
<keyword evidence="2" id="KW-0732">Signal</keyword>
<dbReference type="GeneID" id="101855786"/>
<dbReference type="SUPFAM" id="SSF49329">
    <property type="entry name" value="Cu,Zn superoxide dismutase-like"/>
    <property type="match status" value="1"/>
</dbReference>
<dbReference type="PRINTS" id="PR00068">
    <property type="entry name" value="CUZNDISMTASE"/>
</dbReference>
<organism evidence="4 5">
    <name type="scientific">Aplysia californica</name>
    <name type="common">California sea hare</name>
    <dbReference type="NCBI Taxonomy" id="6500"/>
    <lineage>
        <taxon>Eukaryota</taxon>
        <taxon>Metazoa</taxon>
        <taxon>Spiralia</taxon>
        <taxon>Lophotrochozoa</taxon>
        <taxon>Mollusca</taxon>
        <taxon>Gastropoda</taxon>
        <taxon>Heterobranchia</taxon>
        <taxon>Euthyneura</taxon>
        <taxon>Tectipleura</taxon>
        <taxon>Aplysiida</taxon>
        <taxon>Aplysioidea</taxon>
        <taxon>Aplysiidae</taxon>
        <taxon>Aplysia</taxon>
    </lineage>
</organism>
<dbReference type="RefSeq" id="XP_005097192.1">
    <property type="nucleotide sequence ID" value="XM_005097135.3"/>
</dbReference>
<sequence>MGMTGMQYAIVLMVTLWFAVSTADHSADHTAGNDTSSSNDTSTAVSTESDNSHNSPVLFGTCYMQPNPNYAGDEAVTGIVNFHQRRRLPLDVFVRLSGFNTSASLRRHGIVVHQQGDISGGCESSGPHYNPSNSTHGYREDHARHEGDLGNIDVDQGQVDTNFTVKGVSLFGKYSIIGRTLVVHVNEDDGGSGLDPQSAVTGNVGACMACCVIGRLD</sequence>
<dbReference type="PANTHER" id="PTHR10003">
    <property type="entry name" value="SUPEROXIDE DISMUTASE CU-ZN -RELATED"/>
    <property type="match status" value="1"/>
</dbReference>
<feature type="region of interest" description="Disordered" evidence="1">
    <location>
        <begin position="28"/>
        <end position="52"/>
    </location>
</feature>
<evidence type="ECO:0000259" key="3">
    <source>
        <dbReference type="Pfam" id="PF00080"/>
    </source>
</evidence>
<dbReference type="Proteomes" id="UP000694888">
    <property type="component" value="Unplaced"/>
</dbReference>
<evidence type="ECO:0000256" key="1">
    <source>
        <dbReference type="SAM" id="MobiDB-lite"/>
    </source>
</evidence>
<dbReference type="CDD" id="cd00305">
    <property type="entry name" value="Cu-Zn_Superoxide_Dismutase"/>
    <property type="match status" value="1"/>
</dbReference>
<dbReference type="Gene3D" id="2.60.40.200">
    <property type="entry name" value="Superoxide dismutase, copper/zinc binding domain"/>
    <property type="match status" value="1"/>
</dbReference>
<feature type="signal peptide" evidence="2">
    <location>
        <begin position="1"/>
        <end position="23"/>
    </location>
</feature>
<dbReference type="InterPro" id="IPR036423">
    <property type="entry name" value="SOD-like_Cu/Zn_dom_sf"/>
</dbReference>
<gene>
    <name evidence="5" type="primary">LOC101855786</name>
</gene>
<evidence type="ECO:0000313" key="4">
    <source>
        <dbReference type="Proteomes" id="UP000694888"/>
    </source>
</evidence>
<protein>
    <submittedName>
        <fullName evidence="5">Superoxide dismutase [Cu-Zn]</fullName>
    </submittedName>
</protein>
<dbReference type="Pfam" id="PF00080">
    <property type="entry name" value="Sod_Cu"/>
    <property type="match status" value="1"/>
</dbReference>
<keyword evidence="4" id="KW-1185">Reference proteome</keyword>
<feature type="chain" id="PRO_5046255472" evidence="2">
    <location>
        <begin position="24"/>
        <end position="217"/>
    </location>
</feature>
<name>A0ABM0JMJ3_APLCA</name>
<proteinExistence type="predicted"/>
<evidence type="ECO:0000313" key="5">
    <source>
        <dbReference type="RefSeq" id="XP_005097192.1"/>
    </source>
</evidence>
<dbReference type="InterPro" id="IPR024134">
    <property type="entry name" value="SOD_Cu/Zn_/chaperone"/>
</dbReference>
<accession>A0ABM0JMJ3</accession>
<reference evidence="5" key="1">
    <citation type="submission" date="2025-08" db="UniProtKB">
        <authorList>
            <consortium name="RefSeq"/>
        </authorList>
    </citation>
    <scope>IDENTIFICATION</scope>
</reference>